<dbReference type="Pfam" id="PF02302">
    <property type="entry name" value="PTS_IIB"/>
    <property type="match status" value="1"/>
</dbReference>
<evidence type="ECO:0000256" key="3">
    <source>
        <dbReference type="ARBA" id="ARBA00022679"/>
    </source>
</evidence>
<feature type="domain" description="Phosphotransferase system EIIB component type 2/3" evidence="5">
    <location>
        <begin position="117"/>
        <end position="205"/>
    </location>
</feature>
<evidence type="ECO:0000256" key="4">
    <source>
        <dbReference type="ARBA" id="ARBA00022683"/>
    </source>
</evidence>
<keyword evidence="3" id="KW-0808">Transferase</keyword>
<dbReference type="EMBL" id="CP101620">
    <property type="protein sequence ID" value="UTY40272.1"/>
    <property type="molecule type" value="Genomic_DNA"/>
</dbReference>
<evidence type="ECO:0000256" key="1">
    <source>
        <dbReference type="ARBA" id="ARBA00022448"/>
    </source>
</evidence>
<dbReference type="PANTHER" id="PTHR34382:SF7">
    <property type="entry name" value="PTS SYSTEM N,N'-DIACETYLCHITOBIOSE-SPECIFIC EIIA COMPONENT"/>
    <property type="match status" value="1"/>
</dbReference>
<evidence type="ECO:0000313" key="6">
    <source>
        <dbReference type="EMBL" id="UTY40272.1"/>
    </source>
</evidence>
<dbReference type="SUPFAM" id="SSF52794">
    <property type="entry name" value="PTS system IIB component-like"/>
    <property type="match status" value="1"/>
</dbReference>
<dbReference type="Gene3D" id="3.40.50.2300">
    <property type="match status" value="1"/>
</dbReference>
<sequence length="216" mass="24955">MENTALQIILHSGNSKSSSMEAIECARMSDFESADLKMNEAHEELVAAQKYQTKTLKRKEKEDAYNPNLIFVHAQDQLTNAKIQYDLSKELINLYEEIYQIKEFLGNERTYSQQTMKILLVCGQGMSTSLLVQAMYQYAREGDYIESTSFEELPSVIDEYDVLLASPQIRFRIPVIERMIKPRTQIVGLMDMKAYGKLDGQTIYKQAEDLFKKIKH</sequence>
<accession>A0ABY5I4I5</accession>
<reference evidence="6" key="1">
    <citation type="submission" date="2022-07" db="EMBL/GenBank/DDBJ databases">
        <title>Faecal culturing of patients with breast cancer.</title>
        <authorList>
            <person name="Teng N.M.Y."/>
            <person name="Kiu R."/>
            <person name="Evans R."/>
            <person name="Baker D.J."/>
            <person name="Zenner C."/>
            <person name="Robinson S.D."/>
            <person name="Hall L.J."/>
        </authorList>
    </citation>
    <scope>NUCLEOTIDE SEQUENCE</scope>
    <source>
        <strain evidence="6">LH1062</strain>
    </source>
</reference>
<dbReference type="Pfam" id="PF02255">
    <property type="entry name" value="PTS_IIA"/>
    <property type="match status" value="1"/>
</dbReference>
<dbReference type="RefSeq" id="WP_290141696.1">
    <property type="nucleotide sequence ID" value="NZ_CP101620.1"/>
</dbReference>
<dbReference type="Gene3D" id="1.20.58.80">
    <property type="entry name" value="Phosphotransferase system, lactose/cellobiose-type IIA subunit"/>
    <property type="match status" value="1"/>
</dbReference>
<name>A0ABY5I4I5_9FIRM</name>
<dbReference type="SUPFAM" id="SSF46973">
    <property type="entry name" value="Enzyme IIa from lactose specific PTS, IIa-lac"/>
    <property type="match status" value="1"/>
</dbReference>
<dbReference type="InterPro" id="IPR003188">
    <property type="entry name" value="PTS_IIA_lac/cel"/>
</dbReference>
<keyword evidence="1" id="KW-0813">Transport</keyword>
<dbReference type="PANTHER" id="PTHR34382">
    <property type="entry name" value="PTS SYSTEM N,N'-DIACETYLCHITOBIOSE-SPECIFIC EIIA COMPONENT"/>
    <property type="match status" value="1"/>
</dbReference>
<organism evidence="6 7">
    <name type="scientific">Allocoprobacillus halotolerans</name>
    <dbReference type="NCBI Taxonomy" id="2944914"/>
    <lineage>
        <taxon>Bacteria</taxon>
        <taxon>Bacillati</taxon>
        <taxon>Bacillota</taxon>
        <taxon>Erysipelotrichia</taxon>
        <taxon>Erysipelotrichales</taxon>
        <taxon>Erysipelotrichaceae</taxon>
        <taxon>Allocoprobacillus</taxon>
    </lineage>
</organism>
<keyword evidence="7" id="KW-1185">Reference proteome</keyword>
<evidence type="ECO:0000259" key="5">
    <source>
        <dbReference type="Pfam" id="PF02302"/>
    </source>
</evidence>
<keyword evidence="4" id="KW-0598">Phosphotransferase system</keyword>
<proteinExistence type="predicted"/>
<dbReference type="InterPro" id="IPR036542">
    <property type="entry name" value="PTS_IIA_lac/cel_sf"/>
</dbReference>
<gene>
    <name evidence="6" type="ORF">NMU03_05650</name>
</gene>
<evidence type="ECO:0000256" key="2">
    <source>
        <dbReference type="ARBA" id="ARBA00022597"/>
    </source>
</evidence>
<evidence type="ECO:0000313" key="7">
    <source>
        <dbReference type="Proteomes" id="UP001060112"/>
    </source>
</evidence>
<dbReference type="InterPro" id="IPR003501">
    <property type="entry name" value="PTS_EIIB_2/3"/>
</dbReference>
<dbReference type="InterPro" id="IPR036095">
    <property type="entry name" value="PTS_EIIB-like_sf"/>
</dbReference>
<protein>
    <submittedName>
        <fullName evidence="6">PTS lactose/cellobiose transporter subunit IIA</fullName>
    </submittedName>
</protein>
<dbReference type="Proteomes" id="UP001060112">
    <property type="component" value="Chromosome"/>
</dbReference>
<keyword evidence="2" id="KW-0762">Sugar transport</keyword>